<dbReference type="Proteomes" id="UP001375370">
    <property type="component" value="Chromosome"/>
</dbReference>
<accession>A0ABZ2J8L3</accession>
<dbReference type="Pfam" id="PF05973">
    <property type="entry name" value="Gp49"/>
    <property type="match status" value="1"/>
</dbReference>
<keyword evidence="2" id="KW-1185">Reference proteome</keyword>
<protein>
    <submittedName>
        <fullName evidence="1">Type II toxin-antitoxin system RelE/ParE family toxin</fullName>
    </submittedName>
</protein>
<gene>
    <name evidence="1" type="ORF">V8247_05560</name>
</gene>
<reference evidence="1 2" key="1">
    <citation type="submission" date="2024-03" db="EMBL/GenBank/DDBJ databases">
        <title>A Dehalogenimonas Isolated from Estuarine Sediments Dihaloeliminates Chlorinated Alkanes.</title>
        <authorList>
            <person name="Yang Y."/>
            <person name="Wang H."/>
        </authorList>
    </citation>
    <scope>NUCLEOTIDE SEQUENCE [LARGE SCALE GENOMIC DNA]</scope>
    <source>
        <strain evidence="1 2">W</strain>
    </source>
</reference>
<proteinExistence type="predicted"/>
<name>A0ABZ2J8L3_9CHLR</name>
<evidence type="ECO:0000313" key="2">
    <source>
        <dbReference type="Proteomes" id="UP001375370"/>
    </source>
</evidence>
<dbReference type="RefSeq" id="WP_338736852.1">
    <property type="nucleotide sequence ID" value="NZ_CP146612.1"/>
</dbReference>
<evidence type="ECO:0000313" key="1">
    <source>
        <dbReference type="EMBL" id="WWX24735.1"/>
    </source>
</evidence>
<dbReference type="EMBL" id="CP146612">
    <property type="protein sequence ID" value="WWX24735.1"/>
    <property type="molecule type" value="Genomic_DNA"/>
</dbReference>
<dbReference type="InterPro" id="IPR009241">
    <property type="entry name" value="HigB-like"/>
</dbReference>
<sequence>MEWTPIFYTDVNGNQPVKDFILCQSDSAIAEILHNLKLLRLFNIQLEMPISKKINSKIRELRIHHGSDYFRILYSAIPEKQFLLLHGILKKTDKLNEQAIETAEKRLADYIERWS</sequence>
<organism evidence="1 2">
    <name type="scientific">Candidatus Dehalogenimonas loeffleri</name>
    <dbReference type="NCBI Taxonomy" id="3127115"/>
    <lineage>
        <taxon>Bacteria</taxon>
        <taxon>Bacillati</taxon>
        <taxon>Chloroflexota</taxon>
        <taxon>Dehalococcoidia</taxon>
        <taxon>Dehalococcoidales</taxon>
        <taxon>Dehalococcoidaceae</taxon>
        <taxon>Dehalogenimonas</taxon>
    </lineage>
</organism>